<name>A0AAU8JNG4_9VIRU</name>
<protein>
    <submittedName>
        <fullName evidence="2">Structural protein 2</fullName>
    </submittedName>
</protein>
<feature type="region of interest" description="Disordered" evidence="1">
    <location>
        <begin position="1"/>
        <end position="20"/>
    </location>
</feature>
<reference evidence="2" key="2">
    <citation type="submission" date="2024-05" db="EMBL/GenBank/DDBJ databases">
        <authorList>
            <person name="Zell R."/>
            <person name="Groth M."/>
            <person name="Selinka L."/>
            <person name="Selinka H.-C."/>
        </authorList>
    </citation>
    <scope>NUCLEOTIDE SEQUENCE</scope>
    <source>
        <strain evidence="2">TC-ChiPV-4 MR233-17E/148</strain>
    </source>
</reference>
<organism evidence="2">
    <name type="scientific">Chipolycivirus sp</name>
    <dbReference type="NCBI Taxonomy" id="2809300"/>
    <lineage>
        <taxon>Viruses</taxon>
        <taxon>Riboviria</taxon>
        <taxon>Orthornavirae</taxon>
        <taxon>Pisuviricota</taxon>
        <taxon>Pisoniviricetes</taxon>
        <taxon>Picornavirales</taxon>
        <taxon>Polycipiviridae</taxon>
        <taxon>Chipolycivirus</taxon>
    </lineage>
</organism>
<evidence type="ECO:0000256" key="1">
    <source>
        <dbReference type="SAM" id="MobiDB-lite"/>
    </source>
</evidence>
<accession>A0AAU8JNG4</accession>
<proteinExistence type="predicted"/>
<dbReference type="EMBL" id="PP872550">
    <property type="protein sequence ID" value="XCM67663.1"/>
    <property type="molecule type" value="Genomic_RNA"/>
</dbReference>
<evidence type="ECO:0000313" key="2">
    <source>
        <dbReference type="EMBL" id="XCM67663.1"/>
    </source>
</evidence>
<reference evidence="2" key="1">
    <citation type="journal article" date="2024" name="Viruses">
        <title>Diversity of Picorna-Like Viruses in the Teltow Canal, Berlin, Germany.</title>
        <authorList>
            <person name="Zell R."/>
            <person name="Groth M."/>
            <person name="Selinka L."/>
            <person name="Selinka H.-C."/>
        </authorList>
    </citation>
    <scope>NUCLEOTIDE SEQUENCE</scope>
    <source>
        <strain evidence="2">TC-ChiPV-4 MR233-17E/148</strain>
    </source>
</reference>
<sequence>MEVPSTTNPLPPSGGTNTVAPLGISSSLSISKTEELESVQYPDWFSANVPVLIGDFTLSTSQTVGTKVFSWTTEVSELDYYRPDPADTKNTILPWSLVRPYFSKMTRMEYALIFKPIKVTDAEVRLHAIYNYTGDFVGSYTSDALANHNEMFSFDDSSDIKILSVPQFFMHNNQQTNKNVINLNTEWYQSYVPSTTLDIFVANVYQPNLAQPDSFKVKVFLVPIPTNIKTIAARRGVKGGLEGGNNFDIYPHPYFM</sequence>